<proteinExistence type="predicted"/>
<name>A0ACC2SY18_9FUNG</name>
<sequence>MLSSETSLDFPTGIKPRSSFSLCHQLLEVSYSDSNLPYNLTANKLCSQSEFTPGALEFEPALAVNLKPFNHLPSFILGWVNASNWVSSSGGVYNHQEPSPQHKVPKTAGEDFPCQGFPPISFNFSNIFPVPLISCSLKVLESLYKAPSSKMIVVVRAQIALDSQLASLELIKHAAWKPTQSTFQGKKNPFN</sequence>
<keyword evidence="2" id="KW-1185">Reference proteome</keyword>
<accession>A0ACC2SY18</accession>
<comment type="caution">
    <text evidence="1">The sequence shown here is derived from an EMBL/GenBank/DDBJ whole genome shotgun (WGS) entry which is preliminary data.</text>
</comment>
<organism evidence="1 2">
    <name type="scientific">Entomophthora muscae</name>
    <dbReference type="NCBI Taxonomy" id="34485"/>
    <lineage>
        <taxon>Eukaryota</taxon>
        <taxon>Fungi</taxon>
        <taxon>Fungi incertae sedis</taxon>
        <taxon>Zoopagomycota</taxon>
        <taxon>Entomophthoromycotina</taxon>
        <taxon>Entomophthoromycetes</taxon>
        <taxon>Entomophthorales</taxon>
        <taxon>Entomophthoraceae</taxon>
        <taxon>Entomophthora</taxon>
    </lineage>
</organism>
<dbReference type="Proteomes" id="UP001165960">
    <property type="component" value="Unassembled WGS sequence"/>
</dbReference>
<reference evidence="1" key="1">
    <citation type="submission" date="2022-04" db="EMBL/GenBank/DDBJ databases">
        <title>Genome of the entomopathogenic fungus Entomophthora muscae.</title>
        <authorList>
            <person name="Elya C."/>
            <person name="Lovett B.R."/>
            <person name="Lee E."/>
            <person name="Macias A.M."/>
            <person name="Hajek A.E."/>
            <person name="De Bivort B.L."/>
            <person name="Kasson M.T."/>
            <person name="De Fine Licht H.H."/>
            <person name="Stajich J.E."/>
        </authorList>
    </citation>
    <scope>NUCLEOTIDE SEQUENCE</scope>
    <source>
        <strain evidence="1">Berkeley</strain>
    </source>
</reference>
<dbReference type="EMBL" id="QTSX02004268">
    <property type="protein sequence ID" value="KAJ9067071.1"/>
    <property type="molecule type" value="Genomic_DNA"/>
</dbReference>
<evidence type="ECO:0000313" key="2">
    <source>
        <dbReference type="Proteomes" id="UP001165960"/>
    </source>
</evidence>
<protein>
    <submittedName>
        <fullName evidence="1">Uncharacterized protein</fullName>
    </submittedName>
</protein>
<gene>
    <name evidence="1" type="ORF">DSO57_1003378</name>
</gene>
<evidence type="ECO:0000313" key="1">
    <source>
        <dbReference type="EMBL" id="KAJ9067071.1"/>
    </source>
</evidence>